<organism evidence="2 3">
    <name type="scientific">Paractinoplanes abujensis</name>
    <dbReference type="NCBI Taxonomy" id="882441"/>
    <lineage>
        <taxon>Bacteria</taxon>
        <taxon>Bacillati</taxon>
        <taxon>Actinomycetota</taxon>
        <taxon>Actinomycetes</taxon>
        <taxon>Micromonosporales</taxon>
        <taxon>Micromonosporaceae</taxon>
        <taxon>Paractinoplanes</taxon>
    </lineage>
</organism>
<comment type="caution">
    <text evidence="2">The sequence shown here is derived from an EMBL/GenBank/DDBJ whole genome shotgun (WGS) entry which is preliminary data.</text>
</comment>
<protein>
    <submittedName>
        <fullName evidence="2">Uncharacterized protein</fullName>
    </submittedName>
</protein>
<keyword evidence="1" id="KW-1133">Transmembrane helix</keyword>
<evidence type="ECO:0000313" key="3">
    <source>
        <dbReference type="Proteomes" id="UP000542742"/>
    </source>
</evidence>
<dbReference type="Proteomes" id="UP000542742">
    <property type="component" value="Unassembled WGS sequence"/>
</dbReference>
<dbReference type="EMBL" id="JACHMF010000001">
    <property type="protein sequence ID" value="MBB4693337.1"/>
    <property type="molecule type" value="Genomic_DNA"/>
</dbReference>
<accession>A0A7W7G230</accession>
<keyword evidence="1" id="KW-0812">Transmembrane</keyword>
<keyword evidence="3" id="KW-1185">Reference proteome</keyword>
<evidence type="ECO:0000313" key="2">
    <source>
        <dbReference type="EMBL" id="MBB4693337.1"/>
    </source>
</evidence>
<name>A0A7W7G230_9ACTN</name>
<dbReference type="AlphaFoldDB" id="A0A7W7G230"/>
<feature type="transmembrane region" description="Helical" evidence="1">
    <location>
        <begin position="70"/>
        <end position="88"/>
    </location>
</feature>
<evidence type="ECO:0000256" key="1">
    <source>
        <dbReference type="SAM" id="Phobius"/>
    </source>
</evidence>
<dbReference type="RefSeq" id="WP_184951966.1">
    <property type="nucleotide sequence ID" value="NZ_BOMC01000080.1"/>
</dbReference>
<sequence length="123" mass="12895">MRAEQRVRQVCRAGVLPLVLVLTIAWAALSSAGHDETSTADSLPRLTVAAVVPSAGTPMPVDLRPAGKPLAPALLLFAAAVVALLFGLRRRVRWPVATTSMSAAKPSLLRHTVGGRAPPRFSA</sequence>
<reference evidence="2 3" key="1">
    <citation type="submission" date="2020-08" db="EMBL/GenBank/DDBJ databases">
        <title>Sequencing the genomes of 1000 actinobacteria strains.</title>
        <authorList>
            <person name="Klenk H.-P."/>
        </authorList>
    </citation>
    <scope>NUCLEOTIDE SEQUENCE [LARGE SCALE GENOMIC DNA]</scope>
    <source>
        <strain evidence="2 3">DSM 45518</strain>
    </source>
</reference>
<gene>
    <name evidence="2" type="ORF">BKA14_003485</name>
</gene>
<proteinExistence type="predicted"/>
<keyword evidence="1" id="KW-0472">Membrane</keyword>